<dbReference type="GO" id="GO:0005730">
    <property type="term" value="C:nucleolus"/>
    <property type="evidence" value="ECO:0007669"/>
    <property type="project" value="TreeGrafter"/>
</dbReference>
<dbReference type="EMBL" id="NDIQ01000001">
    <property type="protein sequence ID" value="PRT52413.1"/>
    <property type="molecule type" value="Genomic_DNA"/>
</dbReference>
<accession>A0A2T0FBM7</accession>
<dbReference type="STRING" id="45607.A0A2T0FBM7"/>
<keyword evidence="3" id="KW-1185">Reference proteome</keyword>
<feature type="region of interest" description="Disordered" evidence="1">
    <location>
        <begin position="1"/>
        <end position="99"/>
    </location>
</feature>
<reference evidence="2 3" key="1">
    <citation type="submission" date="2017-04" db="EMBL/GenBank/DDBJ databases">
        <title>Genome sequencing of [Candida] sorbophila.</title>
        <authorList>
            <person name="Ahn J.O."/>
        </authorList>
    </citation>
    <scope>NUCLEOTIDE SEQUENCE [LARGE SCALE GENOMIC DNA]</scope>
    <source>
        <strain evidence="2 3">DS02</strain>
    </source>
</reference>
<evidence type="ECO:0000313" key="3">
    <source>
        <dbReference type="Proteomes" id="UP000238350"/>
    </source>
</evidence>
<dbReference type="PANTHER" id="PTHR28096:SF1">
    <property type="entry name" value="PROTEIN FAF1"/>
    <property type="match status" value="1"/>
</dbReference>
<dbReference type="InterPro" id="IPR053030">
    <property type="entry name" value="Ribosomal_biogenesis_FAF1-like"/>
</dbReference>
<feature type="region of interest" description="Disordered" evidence="1">
    <location>
        <begin position="168"/>
        <end position="237"/>
    </location>
</feature>
<dbReference type="RefSeq" id="XP_024662359.1">
    <property type="nucleotide sequence ID" value="XM_024806591.1"/>
</dbReference>
<dbReference type="GO" id="GO:0000462">
    <property type="term" value="P:maturation of SSU-rRNA from tricistronic rRNA transcript (SSU-rRNA, 5.8S rRNA, LSU-rRNA)"/>
    <property type="evidence" value="ECO:0007669"/>
    <property type="project" value="TreeGrafter"/>
</dbReference>
<comment type="caution">
    <text evidence="2">The sequence shown here is derived from an EMBL/GenBank/DDBJ whole genome shotgun (WGS) entry which is preliminary data.</text>
</comment>
<dbReference type="Proteomes" id="UP000238350">
    <property type="component" value="Unassembled WGS sequence"/>
</dbReference>
<sequence length="237" mass="26297">MDPLKALFEKQFGKQWSEPVVKNADSSSEAESEPEALGSEPEESSESEEDGPVTAKHTETSSSSVLSSAERRRFMVSGAPKKAGKADKPKKTKEDEEDLKNDLELQRLIEESHILHEQQEFTGADISIGDPMESIGKNRIKILEARLAKAGGKKKAEKMPMAIAKGIKAKAKERSETHRSRAKEAGIVLAHEKKVRKQRVHDRGLKINSVGKSTAHGVSVSQRDIARVQNKTRRRKR</sequence>
<dbReference type="PANTHER" id="PTHR28096">
    <property type="entry name" value="PROTEIN FAF1"/>
    <property type="match status" value="1"/>
</dbReference>
<feature type="compositionally biased region" description="Basic and acidic residues" evidence="1">
    <location>
        <begin position="170"/>
        <end position="184"/>
    </location>
</feature>
<dbReference type="AlphaFoldDB" id="A0A2T0FBM7"/>
<dbReference type="GeneID" id="36513782"/>
<evidence type="ECO:0000256" key="1">
    <source>
        <dbReference type="SAM" id="MobiDB-lite"/>
    </source>
</evidence>
<feature type="compositionally biased region" description="Basic and acidic residues" evidence="1">
    <location>
        <begin position="84"/>
        <end position="99"/>
    </location>
</feature>
<organism evidence="2 3">
    <name type="scientific">Wickerhamiella sorbophila</name>
    <dbReference type="NCBI Taxonomy" id="45607"/>
    <lineage>
        <taxon>Eukaryota</taxon>
        <taxon>Fungi</taxon>
        <taxon>Dikarya</taxon>
        <taxon>Ascomycota</taxon>
        <taxon>Saccharomycotina</taxon>
        <taxon>Dipodascomycetes</taxon>
        <taxon>Dipodascales</taxon>
        <taxon>Trichomonascaceae</taxon>
        <taxon>Wickerhamiella</taxon>
    </lineage>
</organism>
<gene>
    <name evidence="2" type="ORF">B9G98_00033</name>
</gene>
<protein>
    <submittedName>
        <fullName evidence="2">Uncharacterized protein C3F10.08c</fullName>
    </submittedName>
</protein>
<evidence type="ECO:0000313" key="2">
    <source>
        <dbReference type="EMBL" id="PRT52413.1"/>
    </source>
</evidence>
<name>A0A2T0FBM7_9ASCO</name>
<proteinExistence type="predicted"/>
<dbReference type="OrthoDB" id="5556956at2759"/>
<feature type="compositionally biased region" description="Acidic residues" evidence="1">
    <location>
        <begin position="28"/>
        <end position="51"/>
    </location>
</feature>